<dbReference type="Gene3D" id="1.10.1660.10">
    <property type="match status" value="1"/>
</dbReference>
<dbReference type="InterPro" id="IPR009061">
    <property type="entry name" value="DNA-bd_dom_put_sf"/>
</dbReference>
<keyword evidence="5" id="KW-1185">Reference proteome</keyword>
<organism evidence="3 6">
    <name type="scientific">Xanthocytophaga flava</name>
    <dbReference type="NCBI Taxonomy" id="3048013"/>
    <lineage>
        <taxon>Bacteria</taxon>
        <taxon>Pseudomonadati</taxon>
        <taxon>Bacteroidota</taxon>
        <taxon>Cytophagia</taxon>
        <taxon>Cytophagales</taxon>
        <taxon>Rhodocytophagaceae</taxon>
        <taxon>Xanthocytophaga</taxon>
    </lineage>
</organism>
<evidence type="ECO:0000259" key="2">
    <source>
        <dbReference type="PROSITE" id="PS50937"/>
    </source>
</evidence>
<dbReference type="InterPro" id="IPR047057">
    <property type="entry name" value="MerR_fam"/>
</dbReference>
<evidence type="ECO:0000313" key="6">
    <source>
        <dbReference type="Proteomes" id="UP001241110"/>
    </source>
</evidence>
<keyword evidence="1" id="KW-0238">DNA-binding</keyword>
<dbReference type="SMART" id="SM00422">
    <property type="entry name" value="HTH_MERR"/>
    <property type="match status" value="1"/>
</dbReference>
<protein>
    <submittedName>
        <fullName evidence="3">MerR family transcriptional regulator</fullName>
    </submittedName>
</protein>
<sequence length="112" mass="13171">MSEEIKKIYYTISEVADKFNVTASLLRFWESEFPMLKPRKNKKGDRRYTEKDIEVVQKIYHLVKEKGYTLQGAKEMIRSKANQPPDKAAIIESLENLKTFLSQLKERLEQSS</sequence>
<evidence type="ECO:0000256" key="1">
    <source>
        <dbReference type="ARBA" id="ARBA00023125"/>
    </source>
</evidence>
<dbReference type="GO" id="GO:0003700">
    <property type="term" value="F:DNA-binding transcription factor activity"/>
    <property type="evidence" value="ECO:0007669"/>
    <property type="project" value="InterPro"/>
</dbReference>
<accession>A0AAE3QV83</accession>
<feature type="domain" description="HTH merR-type" evidence="2">
    <location>
        <begin position="9"/>
        <end position="79"/>
    </location>
</feature>
<proteinExistence type="predicted"/>
<dbReference type="EMBL" id="JASJOT010000019">
    <property type="protein sequence ID" value="MDJ1496110.1"/>
    <property type="molecule type" value="Genomic_DNA"/>
</dbReference>
<name>A0AAE3QV83_9BACT</name>
<dbReference type="Proteomes" id="UP001241110">
    <property type="component" value="Unassembled WGS sequence"/>
</dbReference>
<comment type="caution">
    <text evidence="3">The sequence shown here is derived from an EMBL/GenBank/DDBJ whole genome shotgun (WGS) entry which is preliminary data.</text>
</comment>
<dbReference type="Proteomes" id="UP001228581">
    <property type="component" value="Unassembled WGS sequence"/>
</dbReference>
<reference evidence="3 5" key="1">
    <citation type="submission" date="2023-05" db="EMBL/GenBank/DDBJ databases">
        <authorList>
            <person name="Zhang X."/>
        </authorList>
    </citation>
    <scope>NUCLEOTIDE SEQUENCE</scope>
    <source>
        <strain evidence="4 5">DM2B3-1</strain>
        <strain evidence="3">YF14B1</strain>
    </source>
</reference>
<evidence type="ECO:0000313" key="3">
    <source>
        <dbReference type="EMBL" id="MDJ1484160.1"/>
    </source>
</evidence>
<dbReference type="GO" id="GO:0003677">
    <property type="term" value="F:DNA binding"/>
    <property type="evidence" value="ECO:0007669"/>
    <property type="project" value="UniProtKB-KW"/>
</dbReference>
<dbReference type="Pfam" id="PF13411">
    <property type="entry name" value="MerR_1"/>
    <property type="match status" value="1"/>
</dbReference>
<dbReference type="InterPro" id="IPR000551">
    <property type="entry name" value="MerR-type_HTH_dom"/>
</dbReference>
<dbReference type="EMBL" id="JASJOS010000013">
    <property type="protein sequence ID" value="MDJ1484160.1"/>
    <property type="molecule type" value="Genomic_DNA"/>
</dbReference>
<dbReference type="PANTHER" id="PTHR30204">
    <property type="entry name" value="REDOX-CYCLING DRUG-SENSING TRANSCRIPTIONAL ACTIVATOR SOXR"/>
    <property type="match status" value="1"/>
</dbReference>
<dbReference type="SUPFAM" id="SSF46955">
    <property type="entry name" value="Putative DNA-binding domain"/>
    <property type="match status" value="1"/>
</dbReference>
<gene>
    <name evidence="3" type="ORF">QNI16_26920</name>
    <name evidence="4" type="ORF">QNI19_24450</name>
</gene>
<dbReference type="PROSITE" id="PS50937">
    <property type="entry name" value="HTH_MERR_2"/>
    <property type="match status" value="1"/>
</dbReference>
<dbReference type="AlphaFoldDB" id="A0AAE3QV83"/>
<evidence type="ECO:0000313" key="4">
    <source>
        <dbReference type="EMBL" id="MDJ1496110.1"/>
    </source>
</evidence>
<dbReference type="CDD" id="cd04765">
    <property type="entry name" value="HTH_MlrA-like_sg2"/>
    <property type="match status" value="1"/>
</dbReference>
<evidence type="ECO:0000313" key="5">
    <source>
        <dbReference type="Proteomes" id="UP001228581"/>
    </source>
</evidence>
<dbReference type="RefSeq" id="WP_313985073.1">
    <property type="nucleotide sequence ID" value="NZ_JASJOR010000036.1"/>
</dbReference>
<dbReference type="PANTHER" id="PTHR30204:SF15">
    <property type="entry name" value="BLL5018 PROTEIN"/>
    <property type="match status" value="1"/>
</dbReference>